<evidence type="ECO:0000259" key="1">
    <source>
        <dbReference type="Pfam" id="PF24869"/>
    </source>
</evidence>
<evidence type="ECO:0000313" key="2">
    <source>
        <dbReference type="EMBL" id="KHN34542.1"/>
    </source>
</evidence>
<protein>
    <recommendedName>
        <fullName evidence="1">DUF7734 domain-containing protein</fullName>
    </recommendedName>
</protein>
<dbReference type="AlphaFoldDB" id="A0A0B2RRW1"/>
<accession>A0A0B2RRW1</accession>
<feature type="domain" description="DUF7734" evidence="1">
    <location>
        <begin position="8"/>
        <end position="65"/>
    </location>
</feature>
<dbReference type="PANTHER" id="PTHR36729">
    <property type="entry name" value="EXPRESSED PROTEIN"/>
    <property type="match status" value="1"/>
</dbReference>
<gene>
    <name evidence="2" type="ORF">glysoja_045104</name>
</gene>
<dbReference type="Proteomes" id="UP000053555">
    <property type="component" value="Unassembled WGS sequence"/>
</dbReference>
<sequence length="69" mass="7717">MCLSSRKMFPGFSSCLSYSTSPDPTRCILPARAVIVSIDRIKGPFNPANIVYLQKGVTWEKFKTNVFSN</sequence>
<dbReference type="EMBL" id="KN648921">
    <property type="protein sequence ID" value="KHN34542.1"/>
    <property type="molecule type" value="Genomic_DNA"/>
</dbReference>
<dbReference type="InterPro" id="IPR056636">
    <property type="entry name" value="DUF7734"/>
</dbReference>
<name>A0A0B2RRW1_GLYSO</name>
<dbReference type="Pfam" id="PF24869">
    <property type="entry name" value="DUF7734"/>
    <property type="match status" value="1"/>
</dbReference>
<dbReference type="GO" id="GO:0009507">
    <property type="term" value="C:chloroplast"/>
    <property type="evidence" value="ECO:0007669"/>
    <property type="project" value="TreeGrafter"/>
</dbReference>
<proteinExistence type="predicted"/>
<organism evidence="2">
    <name type="scientific">Glycine soja</name>
    <name type="common">Wild soybean</name>
    <dbReference type="NCBI Taxonomy" id="3848"/>
    <lineage>
        <taxon>Eukaryota</taxon>
        <taxon>Viridiplantae</taxon>
        <taxon>Streptophyta</taxon>
        <taxon>Embryophyta</taxon>
        <taxon>Tracheophyta</taxon>
        <taxon>Spermatophyta</taxon>
        <taxon>Magnoliopsida</taxon>
        <taxon>eudicotyledons</taxon>
        <taxon>Gunneridae</taxon>
        <taxon>Pentapetalae</taxon>
        <taxon>rosids</taxon>
        <taxon>fabids</taxon>
        <taxon>Fabales</taxon>
        <taxon>Fabaceae</taxon>
        <taxon>Papilionoideae</taxon>
        <taxon>50 kb inversion clade</taxon>
        <taxon>NPAAA clade</taxon>
        <taxon>indigoferoid/millettioid clade</taxon>
        <taxon>Phaseoleae</taxon>
        <taxon>Glycine</taxon>
        <taxon>Glycine subgen. Soja</taxon>
    </lineage>
</organism>
<dbReference type="PANTHER" id="PTHR36729:SF2">
    <property type="entry name" value="EXPRESSED PROTEIN"/>
    <property type="match status" value="1"/>
</dbReference>
<reference evidence="2" key="1">
    <citation type="submission" date="2014-07" db="EMBL/GenBank/DDBJ databases">
        <title>Identification of a novel salt tolerance gene in wild soybean by whole-genome sequencing.</title>
        <authorList>
            <person name="Lam H.-M."/>
            <person name="Qi X."/>
            <person name="Li M.-W."/>
            <person name="Liu X."/>
            <person name="Xie M."/>
            <person name="Ni M."/>
            <person name="Xu X."/>
        </authorList>
    </citation>
    <scope>NUCLEOTIDE SEQUENCE [LARGE SCALE GENOMIC DNA]</scope>
    <source>
        <tissue evidence="2">Root</tissue>
    </source>
</reference>